<evidence type="ECO:0000313" key="1">
    <source>
        <dbReference type="EMBL" id="VDS06618.1"/>
    </source>
</evidence>
<gene>
    <name evidence="1" type="ORF">DEVEQU_03782</name>
</gene>
<evidence type="ECO:0000313" key="2">
    <source>
        <dbReference type="Proteomes" id="UP000268844"/>
    </source>
</evidence>
<dbReference type="Proteomes" id="UP000268844">
    <property type="component" value="Unassembled WGS sequence"/>
</dbReference>
<dbReference type="AlphaFoldDB" id="A0A3S4D843"/>
<dbReference type="OrthoDB" id="1029638at2"/>
<reference evidence="1 2" key="1">
    <citation type="submission" date="2018-12" db="EMBL/GenBank/DDBJ databases">
        <authorList>
            <person name="Criscuolo A."/>
        </authorList>
    </citation>
    <scope>NUCLEOTIDE SEQUENCE [LARGE SCALE GENOMIC DNA]</scope>
    <source>
        <strain evidence="1">ACIP1116281</strain>
    </source>
</reference>
<sequence length="816" mass="89629">MSAPLLTLSRGDSVTAWELSPTTAIYYPGTPAPARDPQNYHYINGFVDVGDLPCRVATWRDVATRTVALQTDWPVESLNLPGSNRRVEFTQFRYRPTRLSRWCRTRIAAPEDRYCSFRLTTCGAIHIWVDGLLAARFEPFTRNQAQETVVHLPIKAAGSEVIVLSEDMAERDTNWFFELSLVDQVRLDIFLPGAEVGEQAEALKALAAQVRCRGDVVSEDDDIVLIFDTAPSMDVEIEVTVASTSHSHASALNRRVTLKAGATEVFVCHGREVPDGYYNVPLMFSIGPSRVERVIGCAVLHALVPGDIPGDLAGRKQLALEHAARHGEDRMGTVVALLETGQGADPRIRPILEDTLQSIEERHDCADFVAVPLLWAYQRHAPDFPQDLRRRTETVLQGFRYWVDEPGNDVMWFWSENHALCFHVSQLLAGLAWPDAIFSASGRSGRQQAEVALERLGSWLDAVEEDGLAEWNSSAYYPVDFIGLLALAELAPEAISGRAKGLCDRIFSMLALHTLNAVPAGSMGRAYDKELRAGPLTELAPFAAVAFGKGWLNSGVASLPLFAAGRYEPPTDLWRHAQPARGETISAQYRQGFGPAALLTLHKTEGIQLSTNSGARAGGYGHQQHVIDLRFASHPMARSWINHPGEDDPWGNQRPSYWAGNGNLPRVLQDGGTALVLYRLDADARLDFTHIYAARSGLEHHLDGDTLILKAGQALVGYKATSPLMPVTTGPGAGLEYRQIGRQQGWAVITADGQDLDQFTRQLGAMRLHLGDDGTRLVLGGPHRSDLCLNWTRSAEEEARIGQASAEPSITRRAAP</sequence>
<proteinExistence type="predicted"/>
<dbReference type="EMBL" id="UZWD01000057">
    <property type="protein sequence ID" value="VDS06618.1"/>
    <property type="molecule type" value="Genomic_DNA"/>
</dbReference>
<keyword evidence="2" id="KW-1185">Reference proteome</keyword>
<organism evidence="1 2">
    <name type="scientific">Devosia equisanguinis</name>
    <dbReference type="NCBI Taxonomy" id="2490941"/>
    <lineage>
        <taxon>Bacteria</taxon>
        <taxon>Pseudomonadati</taxon>
        <taxon>Pseudomonadota</taxon>
        <taxon>Alphaproteobacteria</taxon>
        <taxon>Hyphomicrobiales</taxon>
        <taxon>Devosiaceae</taxon>
        <taxon>Devosia</taxon>
    </lineage>
</organism>
<protein>
    <submittedName>
        <fullName evidence="1">Uncharacterized protein</fullName>
    </submittedName>
</protein>
<dbReference type="RefSeq" id="WP_126152131.1">
    <property type="nucleotide sequence ID" value="NZ_JBHTMH010000001.1"/>
</dbReference>
<accession>A0A3S4D843</accession>
<name>A0A3S4D843_9HYPH</name>